<dbReference type="SUPFAM" id="SSF52954">
    <property type="entry name" value="Class II aaRS ABD-related"/>
    <property type="match status" value="1"/>
</dbReference>
<dbReference type="AlphaFoldDB" id="A0A8X6UF34"/>
<evidence type="ECO:0000256" key="10">
    <source>
        <dbReference type="ARBA" id="ARBA00031900"/>
    </source>
</evidence>
<keyword evidence="5 15" id="KW-0436">Ligase</keyword>
<dbReference type="InterPro" id="IPR047246">
    <property type="entry name" value="ThrRS_anticodon"/>
</dbReference>
<dbReference type="SMART" id="SM00863">
    <property type="entry name" value="tRNA_SAD"/>
    <property type="match status" value="1"/>
</dbReference>
<gene>
    <name evidence="15" type="primary">Tars1</name>
    <name evidence="15" type="ORF">NPIL_79011</name>
</gene>
<dbReference type="Pfam" id="PF03129">
    <property type="entry name" value="HGTP_anticodon"/>
    <property type="match status" value="1"/>
</dbReference>
<dbReference type="NCBIfam" id="TIGR00418">
    <property type="entry name" value="thrS"/>
    <property type="match status" value="1"/>
</dbReference>
<keyword evidence="9" id="KW-0030">Aminoacyl-tRNA synthetase</keyword>
<comment type="subcellular location">
    <subcellularLocation>
        <location evidence="1">Cytoplasm</location>
    </subcellularLocation>
</comment>
<dbReference type="Pfam" id="PF07973">
    <property type="entry name" value="tRNA_SAD"/>
    <property type="match status" value="1"/>
</dbReference>
<dbReference type="InterPro" id="IPR012676">
    <property type="entry name" value="TGS-like"/>
</dbReference>
<dbReference type="EMBL" id="BMAW01027736">
    <property type="protein sequence ID" value="GFU03773.1"/>
    <property type="molecule type" value="Genomic_DNA"/>
</dbReference>
<accession>A0A8X6UF34</accession>
<feature type="region of interest" description="Disordered" evidence="12">
    <location>
        <begin position="1"/>
        <end position="28"/>
    </location>
</feature>
<evidence type="ECO:0000256" key="9">
    <source>
        <dbReference type="ARBA" id="ARBA00023146"/>
    </source>
</evidence>
<dbReference type="InterPro" id="IPR004095">
    <property type="entry name" value="TGS"/>
</dbReference>
<dbReference type="InterPro" id="IPR006195">
    <property type="entry name" value="aa-tRNA-synth_II"/>
</dbReference>
<dbReference type="Proteomes" id="UP000887013">
    <property type="component" value="Unassembled WGS sequence"/>
</dbReference>
<name>A0A8X6UF34_NEPPI</name>
<evidence type="ECO:0000256" key="12">
    <source>
        <dbReference type="SAM" id="MobiDB-lite"/>
    </source>
</evidence>
<feature type="domain" description="TGS" evidence="14">
    <location>
        <begin position="63"/>
        <end position="125"/>
    </location>
</feature>
<evidence type="ECO:0000256" key="7">
    <source>
        <dbReference type="ARBA" id="ARBA00022840"/>
    </source>
</evidence>
<dbReference type="Gene3D" id="3.30.980.10">
    <property type="entry name" value="Threonyl-trna Synthetase, Chain A, domain 2"/>
    <property type="match status" value="1"/>
</dbReference>
<dbReference type="InterPro" id="IPR033728">
    <property type="entry name" value="ThrRS_core"/>
</dbReference>
<protein>
    <recommendedName>
        <fullName evidence="3">threonine--tRNA ligase</fullName>
        <ecNumber evidence="3">6.1.1.3</ecNumber>
    </recommendedName>
    <alternativeName>
        <fullName evidence="10">Threonyl-tRNA synthetase</fullName>
    </alternativeName>
</protein>
<dbReference type="InterPro" id="IPR012947">
    <property type="entry name" value="tRNA_SAD"/>
</dbReference>
<dbReference type="CDD" id="cd00860">
    <property type="entry name" value="ThrRS_anticodon"/>
    <property type="match status" value="1"/>
</dbReference>
<evidence type="ECO:0000256" key="4">
    <source>
        <dbReference type="ARBA" id="ARBA00022490"/>
    </source>
</evidence>
<evidence type="ECO:0000256" key="1">
    <source>
        <dbReference type="ARBA" id="ARBA00004496"/>
    </source>
</evidence>
<dbReference type="OrthoDB" id="5423599at2759"/>
<dbReference type="InterPro" id="IPR012675">
    <property type="entry name" value="Beta-grasp_dom_sf"/>
</dbReference>
<keyword evidence="16" id="KW-1185">Reference proteome</keyword>
<dbReference type="Pfam" id="PF00587">
    <property type="entry name" value="tRNA-synt_2b"/>
    <property type="match status" value="1"/>
</dbReference>
<dbReference type="FunFam" id="3.10.20.30:FF:000006">
    <property type="entry name" value="Threonine--tRNA ligase, cytoplasmic"/>
    <property type="match status" value="1"/>
</dbReference>
<dbReference type="GO" id="GO:0005739">
    <property type="term" value="C:mitochondrion"/>
    <property type="evidence" value="ECO:0007669"/>
    <property type="project" value="TreeGrafter"/>
</dbReference>
<evidence type="ECO:0000313" key="15">
    <source>
        <dbReference type="EMBL" id="GFU03773.1"/>
    </source>
</evidence>
<evidence type="ECO:0000256" key="5">
    <source>
        <dbReference type="ARBA" id="ARBA00022598"/>
    </source>
</evidence>
<dbReference type="EC" id="6.1.1.3" evidence="3"/>
<comment type="caution">
    <text evidence="15">The sequence shown here is derived from an EMBL/GenBank/DDBJ whole genome shotgun (WGS) entry which is preliminary data.</text>
</comment>
<reference evidence="15" key="1">
    <citation type="submission" date="2020-08" db="EMBL/GenBank/DDBJ databases">
        <title>Multicomponent nature underlies the extraordinary mechanical properties of spider dragline silk.</title>
        <authorList>
            <person name="Kono N."/>
            <person name="Nakamura H."/>
            <person name="Mori M."/>
            <person name="Yoshida Y."/>
            <person name="Ohtoshi R."/>
            <person name="Malay A.D."/>
            <person name="Moran D.A.P."/>
            <person name="Tomita M."/>
            <person name="Numata K."/>
            <person name="Arakawa K."/>
        </authorList>
    </citation>
    <scope>NUCLEOTIDE SEQUENCE</scope>
</reference>
<dbReference type="PRINTS" id="PR01047">
    <property type="entry name" value="TRNASYNTHTHR"/>
</dbReference>
<dbReference type="Gene3D" id="3.40.50.800">
    <property type="entry name" value="Anticodon-binding domain"/>
    <property type="match status" value="1"/>
</dbReference>
<feature type="domain" description="Aminoacyl-transfer RNA synthetases class-II family profile" evidence="13">
    <location>
        <begin position="329"/>
        <end position="594"/>
    </location>
</feature>
<comment type="catalytic activity">
    <reaction evidence="11">
        <text>tRNA(Thr) + L-threonine + ATP = L-threonyl-tRNA(Thr) + AMP + diphosphate + H(+)</text>
        <dbReference type="Rhea" id="RHEA:24624"/>
        <dbReference type="Rhea" id="RHEA-COMP:9670"/>
        <dbReference type="Rhea" id="RHEA-COMP:9704"/>
        <dbReference type="ChEBI" id="CHEBI:15378"/>
        <dbReference type="ChEBI" id="CHEBI:30616"/>
        <dbReference type="ChEBI" id="CHEBI:33019"/>
        <dbReference type="ChEBI" id="CHEBI:57926"/>
        <dbReference type="ChEBI" id="CHEBI:78442"/>
        <dbReference type="ChEBI" id="CHEBI:78534"/>
        <dbReference type="ChEBI" id="CHEBI:456215"/>
        <dbReference type="EC" id="6.1.1.3"/>
    </reaction>
</comment>
<dbReference type="Gene3D" id="3.10.20.30">
    <property type="match status" value="1"/>
</dbReference>
<dbReference type="InterPro" id="IPR002320">
    <property type="entry name" value="Thr-tRNA-ligase_IIa"/>
</dbReference>
<dbReference type="InterPro" id="IPR004154">
    <property type="entry name" value="Anticodon-bd"/>
</dbReference>
<dbReference type="InterPro" id="IPR002314">
    <property type="entry name" value="aa-tRNA-synt_IIb"/>
</dbReference>
<evidence type="ECO:0000256" key="8">
    <source>
        <dbReference type="ARBA" id="ARBA00022917"/>
    </source>
</evidence>
<evidence type="ECO:0000259" key="14">
    <source>
        <dbReference type="PROSITE" id="PS51880"/>
    </source>
</evidence>
<evidence type="ECO:0000313" key="16">
    <source>
        <dbReference type="Proteomes" id="UP000887013"/>
    </source>
</evidence>
<organism evidence="15 16">
    <name type="scientific">Nephila pilipes</name>
    <name type="common">Giant wood spider</name>
    <name type="synonym">Nephila maculata</name>
    <dbReference type="NCBI Taxonomy" id="299642"/>
    <lineage>
        <taxon>Eukaryota</taxon>
        <taxon>Metazoa</taxon>
        <taxon>Ecdysozoa</taxon>
        <taxon>Arthropoda</taxon>
        <taxon>Chelicerata</taxon>
        <taxon>Arachnida</taxon>
        <taxon>Araneae</taxon>
        <taxon>Araneomorphae</taxon>
        <taxon>Entelegynae</taxon>
        <taxon>Araneoidea</taxon>
        <taxon>Nephilidae</taxon>
        <taxon>Nephila</taxon>
    </lineage>
</organism>
<dbReference type="GO" id="GO:0005524">
    <property type="term" value="F:ATP binding"/>
    <property type="evidence" value="ECO:0007669"/>
    <property type="project" value="UniProtKB-KW"/>
</dbReference>
<evidence type="ECO:0000256" key="11">
    <source>
        <dbReference type="ARBA" id="ARBA00049515"/>
    </source>
</evidence>
<dbReference type="FunFam" id="3.30.980.10:FF:000003">
    <property type="entry name" value="Threonine--tRNA ligase, cytoplasmic"/>
    <property type="match status" value="1"/>
</dbReference>
<dbReference type="PROSITE" id="PS50862">
    <property type="entry name" value="AA_TRNA_LIGASE_II"/>
    <property type="match status" value="1"/>
</dbReference>
<evidence type="ECO:0000256" key="3">
    <source>
        <dbReference type="ARBA" id="ARBA00013163"/>
    </source>
</evidence>
<dbReference type="InterPro" id="IPR045864">
    <property type="entry name" value="aa-tRNA-synth_II/BPL/LPL"/>
</dbReference>
<keyword evidence="4" id="KW-0963">Cytoplasm</keyword>
<proteinExistence type="inferred from homology"/>
<dbReference type="SUPFAM" id="SSF55681">
    <property type="entry name" value="Class II aaRS and biotin synthetases"/>
    <property type="match status" value="1"/>
</dbReference>
<dbReference type="FunFam" id="3.40.50.800:FF:000003">
    <property type="entry name" value="Threonine--tRNA ligase 2, cytoplasmic"/>
    <property type="match status" value="1"/>
</dbReference>
<comment type="similarity">
    <text evidence="2">Belongs to the class-II aminoacyl-tRNA synthetase family.</text>
</comment>
<dbReference type="FunFam" id="3.30.930.10:FF:000009">
    <property type="entry name" value="Threonine--tRNA ligase 2, cytoplasmic"/>
    <property type="match status" value="1"/>
</dbReference>
<dbReference type="CDD" id="cd00771">
    <property type="entry name" value="ThrRS_core"/>
    <property type="match status" value="1"/>
</dbReference>
<dbReference type="SUPFAM" id="SSF81271">
    <property type="entry name" value="TGS-like"/>
    <property type="match status" value="1"/>
</dbReference>
<dbReference type="PANTHER" id="PTHR11451">
    <property type="entry name" value="THREONINE-TRNA LIGASE"/>
    <property type="match status" value="1"/>
</dbReference>
<dbReference type="Pfam" id="PF02824">
    <property type="entry name" value="TGS"/>
    <property type="match status" value="1"/>
</dbReference>
<evidence type="ECO:0000259" key="13">
    <source>
        <dbReference type="PROSITE" id="PS50862"/>
    </source>
</evidence>
<feature type="compositionally biased region" description="Basic and acidic residues" evidence="12">
    <location>
        <begin position="1"/>
        <end position="21"/>
    </location>
</feature>
<dbReference type="CDD" id="cd01667">
    <property type="entry name" value="TGS_ThrRS"/>
    <property type="match status" value="1"/>
</dbReference>
<evidence type="ECO:0000256" key="2">
    <source>
        <dbReference type="ARBA" id="ARBA00008226"/>
    </source>
</evidence>
<dbReference type="GO" id="GO:0006435">
    <property type="term" value="P:threonyl-tRNA aminoacylation"/>
    <property type="evidence" value="ECO:0007669"/>
    <property type="project" value="InterPro"/>
</dbReference>
<dbReference type="InterPro" id="IPR036621">
    <property type="entry name" value="Anticodon-bd_dom_sf"/>
</dbReference>
<evidence type="ECO:0000256" key="6">
    <source>
        <dbReference type="ARBA" id="ARBA00022741"/>
    </source>
</evidence>
<dbReference type="InterPro" id="IPR018163">
    <property type="entry name" value="Thr/Ala-tRNA-synth_IIc_edit"/>
</dbReference>
<dbReference type="PANTHER" id="PTHR11451:SF46">
    <property type="entry name" value="THREONINE--TRNA LIGASE"/>
    <property type="match status" value="1"/>
</dbReference>
<keyword evidence="6" id="KW-0547">Nucleotide-binding</keyword>
<dbReference type="SUPFAM" id="SSF55186">
    <property type="entry name" value="ThrRS/AlaRS common domain"/>
    <property type="match status" value="1"/>
</dbReference>
<dbReference type="HAMAP" id="MF_00184">
    <property type="entry name" value="Thr_tRNA_synth"/>
    <property type="match status" value="1"/>
</dbReference>
<keyword evidence="7" id="KW-0067">ATP-binding</keyword>
<keyword evidence="8" id="KW-0648">Protein biosynthesis</keyword>
<sequence>MSGNVEKDLSKMNISDQDKASQPKPQKITSELKPWPAFIQERLQMWDELYAQYEAELQAKVSEPIKITLPDGKEVDGESWRTSPYQVAQGISQGLADNTVIAKVNGVLWDLDRPLETSCTLQLLKFDSEEGKQVFWHSSAHMMGEAMERIYGGCLCYGPPIETGFYYDMYVDGISVSKNEFPVIENVVKSITKEKQPFQRLEVSKEKLMEMFKYNQFKLRILNEKVKTPTTTIYRCGPLIDLCRGPHVRHTGKVKAVQVVKNSATYWEGKAEAESLQRIYGISFPDTKQLKEWQKFQEEAAKRDHRKIGKEQELYFFHELSPGSCFFQPKGAHIYNELIAFIREEYKKRGFHEVVSPNVYNSKLWETSGHWQHYADNMFSFEVEKQTFALKPMNCPGHCLMFDHRPRSWRELPLRLADFGVLHRNEISGALTGLTRVRRFQQDDAHIFCTPEQITSEISGGLDFLRHVYSVFGFSFQLKLSTRPENFLGEIEMWNDAEKQLAEGLDAFGQPWSLNPGDGAFYGPKIVITITDALKRPFQCATIQLDFQLPIRFNLHYDSVSGEKKRPVIIHRAILGSVERMIAILTESYGGKWPFWLSPRQSIVVPVGPMFEEYAQKVCNEIHSAGFICDMDVDQGDTMKKKIRNAQVAQYNYIFVVGEREKTSNTVNVRTRDDNAVRGEFSISDVISKFKILKEKRIPDTEECIFPKNSTGECE</sequence>
<dbReference type="PROSITE" id="PS51880">
    <property type="entry name" value="TGS"/>
    <property type="match status" value="1"/>
</dbReference>
<dbReference type="Gene3D" id="3.30.930.10">
    <property type="entry name" value="Bira Bifunctional Protein, Domain 2"/>
    <property type="match status" value="1"/>
</dbReference>
<dbReference type="GO" id="GO:0004829">
    <property type="term" value="F:threonine-tRNA ligase activity"/>
    <property type="evidence" value="ECO:0007669"/>
    <property type="project" value="UniProtKB-EC"/>
</dbReference>